<dbReference type="Pfam" id="PF00512">
    <property type="entry name" value="HisKA"/>
    <property type="match status" value="1"/>
</dbReference>
<organism evidence="10">
    <name type="scientific">Fundidesulfovibrio putealis</name>
    <dbReference type="NCBI Taxonomy" id="270496"/>
    <lineage>
        <taxon>Bacteria</taxon>
        <taxon>Pseudomonadati</taxon>
        <taxon>Thermodesulfobacteriota</taxon>
        <taxon>Desulfovibrionia</taxon>
        <taxon>Desulfovibrionales</taxon>
        <taxon>Desulfovibrionaceae</taxon>
        <taxon>Fundidesulfovibrio</taxon>
    </lineage>
</organism>
<evidence type="ECO:0000256" key="5">
    <source>
        <dbReference type="ARBA" id="ARBA00022741"/>
    </source>
</evidence>
<sequence>MGSPSGVQRFIHDCGPGEHVLYTKVGHLKRGGGTVYVNIHATMTAYRGREVVIFSATDVTDLVEKDAQLIQASKMKTLGEMSAGMAHELNQPLNAIKLGSDFLRLAASMDMDLPRDRFRLVSEEISAQVDRAAGIIAHLREFGRKSEMIPDAVDLNVPIRGVFAIIGQQMALQNVNVELDLAPDLPRVLAHANRLEQVFFNLVANARDAILSDAAGGEITIRTWQEDGRVCATVSDTGCGIPPTDLHKIFEPFFTSKRAGEGMGLGLAISYGIVKDYGGEINVGSEIGEGTTFKLSFPPSTA</sequence>
<keyword evidence="6 10" id="KW-0418">Kinase</keyword>
<evidence type="ECO:0000256" key="7">
    <source>
        <dbReference type="ARBA" id="ARBA00022840"/>
    </source>
</evidence>
<dbReference type="Pfam" id="PF02518">
    <property type="entry name" value="HATPase_c"/>
    <property type="match status" value="1"/>
</dbReference>
<dbReference type="PANTHER" id="PTHR43065:SF46">
    <property type="entry name" value="C4-DICARBOXYLATE TRANSPORT SENSOR PROTEIN DCTB"/>
    <property type="match status" value="1"/>
</dbReference>
<keyword evidence="3" id="KW-0597">Phosphoprotein</keyword>
<accession>A0A7C4ELX9</accession>
<dbReference type="PANTHER" id="PTHR43065">
    <property type="entry name" value="SENSOR HISTIDINE KINASE"/>
    <property type="match status" value="1"/>
</dbReference>
<dbReference type="InterPro" id="IPR003661">
    <property type="entry name" value="HisK_dim/P_dom"/>
</dbReference>
<evidence type="ECO:0000256" key="3">
    <source>
        <dbReference type="ARBA" id="ARBA00022553"/>
    </source>
</evidence>
<dbReference type="SMART" id="SM00388">
    <property type="entry name" value="HisKA"/>
    <property type="match status" value="1"/>
</dbReference>
<evidence type="ECO:0000256" key="8">
    <source>
        <dbReference type="ARBA" id="ARBA00023012"/>
    </source>
</evidence>
<dbReference type="PRINTS" id="PR00344">
    <property type="entry name" value="BCTRLSENSOR"/>
</dbReference>
<dbReference type="GO" id="GO:0005524">
    <property type="term" value="F:ATP binding"/>
    <property type="evidence" value="ECO:0007669"/>
    <property type="project" value="UniProtKB-KW"/>
</dbReference>
<evidence type="ECO:0000256" key="4">
    <source>
        <dbReference type="ARBA" id="ARBA00022679"/>
    </source>
</evidence>
<dbReference type="GO" id="GO:0000155">
    <property type="term" value="F:phosphorelay sensor kinase activity"/>
    <property type="evidence" value="ECO:0007669"/>
    <property type="project" value="InterPro"/>
</dbReference>
<dbReference type="SUPFAM" id="SSF47384">
    <property type="entry name" value="Homodimeric domain of signal transducing histidine kinase"/>
    <property type="match status" value="1"/>
</dbReference>
<evidence type="ECO:0000259" key="9">
    <source>
        <dbReference type="PROSITE" id="PS50109"/>
    </source>
</evidence>
<dbReference type="SUPFAM" id="SSF55874">
    <property type="entry name" value="ATPase domain of HSP90 chaperone/DNA topoisomerase II/histidine kinase"/>
    <property type="match status" value="1"/>
</dbReference>
<comment type="caution">
    <text evidence="10">The sequence shown here is derived from an EMBL/GenBank/DDBJ whole genome shotgun (WGS) entry which is preliminary data.</text>
</comment>
<dbReference type="EC" id="2.7.13.3" evidence="2"/>
<feature type="domain" description="Histidine kinase" evidence="9">
    <location>
        <begin position="84"/>
        <end position="301"/>
    </location>
</feature>
<reference evidence="10" key="1">
    <citation type="journal article" date="2020" name="mSystems">
        <title>Genome- and Community-Level Interaction Insights into Carbon Utilization and Element Cycling Functions of Hydrothermarchaeota in Hydrothermal Sediment.</title>
        <authorList>
            <person name="Zhou Z."/>
            <person name="Liu Y."/>
            <person name="Xu W."/>
            <person name="Pan J."/>
            <person name="Luo Z.H."/>
            <person name="Li M."/>
        </authorList>
    </citation>
    <scope>NUCLEOTIDE SEQUENCE [LARGE SCALE GENOMIC DNA]</scope>
    <source>
        <strain evidence="10">SpSt-413</strain>
    </source>
</reference>
<keyword evidence="4" id="KW-0808">Transferase</keyword>
<dbReference type="PROSITE" id="PS50109">
    <property type="entry name" value="HIS_KIN"/>
    <property type="match status" value="1"/>
</dbReference>
<keyword evidence="7" id="KW-0067">ATP-binding</keyword>
<evidence type="ECO:0000313" key="10">
    <source>
        <dbReference type="EMBL" id="HGG92354.1"/>
    </source>
</evidence>
<keyword evidence="8" id="KW-0902">Two-component regulatory system</keyword>
<dbReference type="EMBL" id="DSRP01000366">
    <property type="protein sequence ID" value="HGG92354.1"/>
    <property type="molecule type" value="Genomic_DNA"/>
</dbReference>
<dbReference type="CDD" id="cd00082">
    <property type="entry name" value="HisKA"/>
    <property type="match status" value="1"/>
</dbReference>
<dbReference type="SMART" id="SM00387">
    <property type="entry name" value="HATPase_c"/>
    <property type="match status" value="1"/>
</dbReference>
<keyword evidence="5" id="KW-0547">Nucleotide-binding</keyword>
<dbReference type="AlphaFoldDB" id="A0A7C4ELX9"/>
<dbReference type="InterPro" id="IPR003594">
    <property type="entry name" value="HATPase_dom"/>
</dbReference>
<comment type="catalytic activity">
    <reaction evidence="1">
        <text>ATP + protein L-histidine = ADP + protein N-phospho-L-histidine.</text>
        <dbReference type="EC" id="2.7.13.3"/>
    </reaction>
</comment>
<evidence type="ECO:0000256" key="2">
    <source>
        <dbReference type="ARBA" id="ARBA00012438"/>
    </source>
</evidence>
<dbReference type="InterPro" id="IPR005467">
    <property type="entry name" value="His_kinase_dom"/>
</dbReference>
<name>A0A7C4ELX9_9BACT</name>
<gene>
    <name evidence="10" type="ORF">ENR59_05310</name>
</gene>
<evidence type="ECO:0000256" key="6">
    <source>
        <dbReference type="ARBA" id="ARBA00022777"/>
    </source>
</evidence>
<dbReference type="InterPro" id="IPR004358">
    <property type="entry name" value="Sig_transdc_His_kin-like_C"/>
</dbReference>
<dbReference type="Gene3D" id="3.30.565.10">
    <property type="entry name" value="Histidine kinase-like ATPase, C-terminal domain"/>
    <property type="match status" value="1"/>
</dbReference>
<feature type="non-terminal residue" evidence="10">
    <location>
        <position position="1"/>
    </location>
</feature>
<dbReference type="InterPro" id="IPR036890">
    <property type="entry name" value="HATPase_C_sf"/>
</dbReference>
<dbReference type="Gene3D" id="1.10.287.130">
    <property type="match status" value="1"/>
</dbReference>
<dbReference type="InterPro" id="IPR036097">
    <property type="entry name" value="HisK_dim/P_sf"/>
</dbReference>
<protein>
    <recommendedName>
        <fullName evidence="2">histidine kinase</fullName>
        <ecNumber evidence="2">2.7.13.3</ecNumber>
    </recommendedName>
</protein>
<evidence type="ECO:0000256" key="1">
    <source>
        <dbReference type="ARBA" id="ARBA00000085"/>
    </source>
</evidence>
<proteinExistence type="predicted"/>